<accession>A0ABR9PTW9</accession>
<evidence type="ECO:0008006" key="4">
    <source>
        <dbReference type="Google" id="ProtNLM"/>
    </source>
</evidence>
<dbReference type="PROSITE" id="PS51257">
    <property type="entry name" value="PROKAR_LIPOPROTEIN"/>
    <property type="match status" value="1"/>
</dbReference>
<comment type="caution">
    <text evidence="2">The sequence shown here is derived from an EMBL/GenBank/DDBJ whole genome shotgun (WGS) entry which is preliminary data.</text>
</comment>
<keyword evidence="3" id="KW-1185">Reference proteome</keyword>
<dbReference type="RefSeq" id="WP_193428496.1">
    <property type="nucleotide sequence ID" value="NZ_CBCSIP010000131.1"/>
</dbReference>
<gene>
    <name evidence="2" type="ORF">G4177_24310</name>
</gene>
<organism evidence="2 3">
    <name type="scientific">Corallococcus soli</name>
    <dbReference type="NCBI Taxonomy" id="2710757"/>
    <lineage>
        <taxon>Bacteria</taxon>
        <taxon>Pseudomonadati</taxon>
        <taxon>Myxococcota</taxon>
        <taxon>Myxococcia</taxon>
        <taxon>Myxococcales</taxon>
        <taxon>Cystobacterineae</taxon>
        <taxon>Myxococcaceae</taxon>
        <taxon>Corallococcus</taxon>
    </lineage>
</organism>
<evidence type="ECO:0000313" key="3">
    <source>
        <dbReference type="Proteomes" id="UP001516472"/>
    </source>
</evidence>
<evidence type="ECO:0000256" key="1">
    <source>
        <dbReference type="SAM" id="SignalP"/>
    </source>
</evidence>
<dbReference type="EMBL" id="JAAIYO010000007">
    <property type="protein sequence ID" value="MBE4751304.1"/>
    <property type="molecule type" value="Genomic_DNA"/>
</dbReference>
<name>A0ABR9PTW9_9BACT</name>
<protein>
    <recommendedName>
        <fullName evidence="4">Lipoprotein</fullName>
    </recommendedName>
</protein>
<dbReference type="Proteomes" id="UP001516472">
    <property type="component" value="Unassembled WGS sequence"/>
</dbReference>
<evidence type="ECO:0000313" key="2">
    <source>
        <dbReference type="EMBL" id="MBE4751304.1"/>
    </source>
</evidence>
<feature type="signal peptide" evidence="1">
    <location>
        <begin position="1"/>
        <end position="23"/>
    </location>
</feature>
<proteinExistence type="predicted"/>
<sequence length="93" mass="9903">MKMQRMVVLLGVGLLAGCGGVEADVDAPADLATREDALPACNHQSFERVFYAEAAKLTEVGWWTCGCDSNTAWVSGRTTAFSTTFGARACPGW</sequence>
<feature type="chain" id="PRO_5047013802" description="Lipoprotein" evidence="1">
    <location>
        <begin position="24"/>
        <end position="93"/>
    </location>
</feature>
<keyword evidence="1" id="KW-0732">Signal</keyword>
<reference evidence="2 3" key="1">
    <citation type="submission" date="2020-02" db="EMBL/GenBank/DDBJ databases">
        <authorList>
            <person name="Babadi Z.K."/>
            <person name="Risdian C."/>
            <person name="Ebrahimipour G.H."/>
            <person name="Wink J."/>
        </authorList>
    </citation>
    <scope>NUCLEOTIDE SEQUENCE [LARGE SCALE GENOMIC DNA]</scope>
    <source>
        <strain evidence="2 3">ZKHCc1 1396</strain>
    </source>
</reference>